<proteinExistence type="predicted"/>
<reference evidence="1 2" key="1">
    <citation type="submission" date="2020-05" db="EMBL/GenBank/DDBJ databases">
        <title>FDA dAtabase for Regulatory Grade micrObial Sequences (FDA-ARGOS): Supporting development and validation of Infectious Disease Dx tests.</title>
        <authorList>
            <person name="Sproer C."/>
            <person name="Gronow S."/>
            <person name="Severitt S."/>
            <person name="Schroder I."/>
            <person name="Tallon L."/>
            <person name="Sadzewicz L."/>
            <person name="Zhao X."/>
            <person name="Vavikolanu K."/>
            <person name="Mehta A."/>
            <person name="Aluvathingal J."/>
            <person name="Nadendla S."/>
            <person name="Myers T."/>
            <person name="Yan Y."/>
            <person name="Sichtig H."/>
        </authorList>
    </citation>
    <scope>NUCLEOTIDE SEQUENCE [LARGE SCALE GENOMIC DNA]</scope>
    <source>
        <strain evidence="1 2">FDAARGOS_790</strain>
    </source>
</reference>
<dbReference type="RefSeq" id="WP_173146414.1">
    <property type="nucleotide sequence ID" value="NZ_CP053985.1"/>
</dbReference>
<dbReference type="Proteomes" id="UP000500970">
    <property type="component" value="Chromosome"/>
</dbReference>
<protein>
    <submittedName>
        <fullName evidence="1">Uncharacterized protein</fullName>
    </submittedName>
</protein>
<name>A0A7D4HSZ3_9BURK</name>
<accession>A0A7D4HSZ3</accession>
<dbReference type="KEGG" id="apes:FOC84_22650"/>
<gene>
    <name evidence="1" type="ORF">FOC84_22650</name>
</gene>
<dbReference type="InterPro" id="IPR045674">
    <property type="entry name" value="DUF6196"/>
</dbReference>
<dbReference type="Pfam" id="PF19696">
    <property type="entry name" value="DUF6196"/>
    <property type="match status" value="1"/>
</dbReference>
<evidence type="ECO:0000313" key="2">
    <source>
        <dbReference type="Proteomes" id="UP000500970"/>
    </source>
</evidence>
<organism evidence="1 2">
    <name type="scientific">Achromobacter pestifer</name>
    <dbReference type="NCBI Taxonomy" id="1353889"/>
    <lineage>
        <taxon>Bacteria</taxon>
        <taxon>Pseudomonadati</taxon>
        <taxon>Pseudomonadota</taxon>
        <taxon>Betaproteobacteria</taxon>
        <taxon>Burkholderiales</taxon>
        <taxon>Alcaligenaceae</taxon>
        <taxon>Achromobacter</taxon>
    </lineage>
</organism>
<keyword evidence="2" id="KW-1185">Reference proteome</keyword>
<evidence type="ECO:0000313" key="1">
    <source>
        <dbReference type="EMBL" id="QKH37577.1"/>
    </source>
</evidence>
<dbReference type="EMBL" id="CP053985">
    <property type="protein sequence ID" value="QKH37577.1"/>
    <property type="molecule type" value="Genomic_DNA"/>
</dbReference>
<dbReference type="AlphaFoldDB" id="A0A7D4HSZ3"/>
<sequence>MVNISRETSEQTEQRLRQVITQARLRIYPGAYVFVEFPLDRFPSAVRADALALVRDDQVWSQLVPSDGTHEEQFGLFRFHFPPAADNSGFVGWLATHFKNRFGTGVFVTCGQNQSDGGIFDYWGVPTALADEVFAEVQRLVEGR</sequence>